<feature type="transmembrane region" description="Helical" evidence="1">
    <location>
        <begin position="28"/>
        <end position="54"/>
    </location>
</feature>
<dbReference type="Proteomes" id="UP000887540">
    <property type="component" value="Unplaced"/>
</dbReference>
<feature type="transmembrane region" description="Helical" evidence="1">
    <location>
        <begin position="60"/>
        <end position="78"/>
    </location>
</feature>
<reference evidence="3" key="1">
    <citation type="submission" date="2022-11" db="UniProtKB">
        <authorList>
            <consortium name="WormBaseParasite"/>
        </authorList>
    </citation>
    <scope>IDENTIFICATION</scope>
</reference>
<dbReference type="WBParaSite" id="ACRNAN_Path_649.g2428.t1">
    <property type="protein sequence ID" value="ACRNAN_Path_649.g2428.t1"/>
    <property type="gene ID" value="ACRNAN_Path_649.g2428"/>
</dbReference>
<accession>A0A914C9E6</accession>
<evidence type="ECO:0000313" key="3">
    <source>
        <dbReference type="WBParaSite" id="ACRNAN_Path_649.g2428.t1"/>
    </source>
</evidence>
<keyword evidence="1" id="KW-0472">Membrane</keyword>
<keyword evidence="1" id="KW-0812">Transmembrane</keyword>
<keyword evidence="2" id="KW-1185">Reference proteome</keyword>
<evidence type="ECO:0000256" key="1">
    <source>
        <dbReference type="SAM" id="Phobius"/>
    </source>
</evidence>
<protein>
    <submittedName>
        <fullName evidence="3">Uncharacterized protein</fullName>
    </submittedName>
</protein>
<keyword evidence="1" id="KW-1133">Transmembrane helix</keyword>
<proteinExistence type="predicted"/>
<name>A0A914C9E6_9BILA</name>
<sequence>MVNLVAESEVREKAEFIRLYPNSKYVEIISLILMIPSSLLFVAFLMISAFVAVIYHDHCITAPVLPVWLFIFSIYFVLK</sequence>
<evidence type="ECO:0000313" key="2">
    <source>
        <dbReference type="Proteomes" id="UP000887540"/>
    </source>
</evidence>
<dbReference type="AlphaFoldDB" id="A0A914C9E6"/>
<organism evidence="2 3">
    <name type="scientific">Acrobeloides nanus</name>
    <dbReference type="NCBI Taxonomy" id="290746"/>
    <lineage>
        <taxon>Eukaryota</taxon>
        <taxon>Metazoa</taxon>
        <taxon>Ecdysozoa</taxon>
        <taxon>Nematoda</taxon>
        <taxon>Chromadorea</taxon>
        <taxon>Rhabditida</taxon>
        <taxon>Tylenchina</taxon>
        <taxon>Cephalobomorpha</taxon>
        <taxon>Cephaloboidea</taxon>
        <taxon>Cephalobidae</taxon>
        <taxon>Acrobeloides</taxon>
    </lineage>
</organism>